<dbReference type="KEGG" id="vg:80019633"/>
<dbReference type="Proteomes" id="UP001059969">
    <property type="component" value="Segment"/>
</dbReference>
<dbReference type="EMBL" id="ON724010">
    <property type="protein sequence ID" value="UVF60426.1"/>
    <property type="molecule type" value="Genomic_DNA"/>
</dbReference>
<reference evidence="1" key="1">
    <citation type="submission" date="2022-06" db="EMBL/GenBank/DDBJ databases">
        <authorList>
            <person name="Butura J."/>
            <person name="LaBianca K."/>
            <person name="McKnight A."/>
            <person name="Pan K."/>
            <person name="Whelan S."/>
            <person name="Laramee A."/>
            <person name="Rocheleau J.M."/>
            <person name="Chien P."/>
            <person name="Garlena R.A."/>
            <person name="Russell D.A."/>
            <person name="Jacobs-Sera D."/>
            <person name="Hatfull G.F."/>
        </authorList>
    </citation>
    <scope>NUCLEOTIDE SEQUENCE</scope>
</reference>
<sequence length="96" mass="10450">MTNRNLPRNVAPELIREGDTVSVTYPEDKGIQTIKRGMVARIAVHGALRNLVTMEGSVLGVFAPGMHAGHVVFTLLDRPAVAQEPLSLFSDVLERT</sequence>
<dbReference type="RefSeq" id="YP_010755026.1">
    <property type="nucleotide sequence ID" value="NC_073467.1"/>
</dbReference>
<gene>
    <name evidence="1" type="primary">18</name>
    <name evidence="1" type="ORF">SEA_PINEAPPLEPIZZA_18</name>
</gene>
<protein>
    <submittedName>
        <fullName evidence="1">Uncharacterized protein</fullName>
    </submittedName>
</protein>
<dbReference type="GeneID" id="80019633"/>
<organism evidence="1 2">
    <name type="scientific">Microbacterium phage PineapplePizza</name>
    <dbReference type="NCBI Taxonomy" id="2927268"/>
    <lineage>
        <taxon>Viruses</taxon>
        <taxon>Duplodnaviria</taxon>
        <taxon>Heunggongvirae</taxon>
        <taxon>Uroviricota</taxon>
        <taxon>Caudoviricetes</taxon>
        <taxon>Amherstvirus</taxon>
        <taxon>Amherstvirus pineapplepizza</taxon>
    </lineage>
</organism>
<accession>A0A976U8D2</accession>
<keyword evidence="2" id="KW-1185">Reference proteome</keyword>
<evidence type="ECO:0000313" key="1">
    <source>
        <dbReference type="EMBL" id="UVF60426.1"/>
    </source>
</evidence>
<proteinExistence type="predicted"/>
<evidence type="ECO:0000313" key="2">
    <source>
        <dbReference type="Proteomes" id="UP001059969"/>
    </source>
</evidence>
<name>A0A976U8D2_9CAUD</name>